<feature type="transmembrane region" description="Helical" evidence="1">
    <location>
        <begin position="306"/>
        <end position="326"/>
    </location>
</feature>
<evidence type="ECO:0008006" key="4">
    <source>
        <dbReference type="Google" id="ProtNLM"/>
    </source>
</evidence>
<protein>
    <recommendedName>
        <fullName evidence="4">Membrane protein involved in the export of O-antigen and teichoic acid</fullName>
    </recommendedName>
</protein>
<accession>A0A7Y8EBN9</accession>
<feature type="transmembrane region" description="Helical" evidence="1">
    <location>
        <begin position="332"/>
        <end position="355"/>
    </location>
</feature>
<dbReference type="AlphaFoldDB" id="A0A7Y8EBN9"/>
<dbReference type="EMBL" id="JACARG010000002">
    <property type="protein sequence ID" value="NWE11617.1"/>
    <property type="molecule type" value="Genomic_DNA"/>
</dbReference>
<feature type="transmembrane region" description="Helical" evidence="1">
    <location>
        <begin position="89"/>
        <end position="106"/>
    </location>
</feature>
<feature type="transmembrane region" description="Helical" evidence="1">
    <location>
        <begin position="173"/>
        <end position="193"/>
    </location>
</feature>
<organism evidence="2 3">
    <name type="scientific">Pseudomonas yamanorum</name>
    <dbReference type="NCBI Taxonomy" id="515393"/>
    <lineage>
        <taxon>Bacteria</taxon>
        <taxon>Pseudomonadati</taxon>
        <taxon>Pseudomonadota</taxon>
        <taxon>Gammaproteobacteria</taxon>
        <taxon>Pseudomonadales</taxon>
        <taxon>Pseudomonadaceae</taxon>
        <taxon>Pseudomonas</taxon>
    </lineage>
</organism>
<dbReference type="RefSeq" id="WP_177075635.1">
    <property type="nucleotide sequence ID" value="NZ_JACAOQ010000012.1"/>
</dbReference>
<proteinExistence type="predicted"/>
<name>A0A7Y8EBN9_9PSED</name>
<keyword evidence="1" id="KW-0472">Membrane</keyword>
<feature type="transmembrane region" description="Helical" evidence="1">
    <location>
        <begin position="145"/>
        <end position="167"/>
    </location>
</feature>
<keyword evidence="1" id="KW-1133">Transmembrane helix</keyword>
<evidence type="ECO:0000313" key="3">
    <source>
        <dbReference type="Proteomes" id="UP000531950"/>
    </source>
</evidence>
<evidence type="ECO:0000256" key="1">
    <source>
        <dbReference type="SAM" id="Phobius"/>
    </source>
</evidence>
<feature type="transmembrane region" description="Helical" evidence="1">
    <location>
        <begin position="47"/>
        <end position="68"/>
    </location>
</feature>
<reference evidence="2 3" key="1">
    <citation type="submission" date="2020-04" db="EMBL/GenBank/DDBJ databases">
        <title>Molecular characterization of pseudomonads from Agaricus bisporus reveal novel blotch 2 pathogens in Western Europe.</title>
        <authorList>
            <person name="Taparia T."/>
            <person name="Krijger M."/>
            <person name="Haynes E."/>
            <person name="Elpinstone J.G."/>
            <person name="Noble R."/>
            <person name="Van Der Wolf J."/>
        </authorList>
    </citation>
    <scope>NUCLEOTIDE SEQUENCE [LARGE SCALE GENOMIC DNA]</scope>
    <source>
        <strain evidence="2 3">IPO3782</strain>
    </source>
</reference>
<gene>
    <name evidence="2" type="ORF">HX822_01610</name>
</gene>
<feature type="transmembrane region" description="Helical" evidence="1">
    <location>
        <begin position="253"/>
        <end position="272"/>
    </location>
</feature>
<feature type="transmembrane region" description="Helical" evidence="1">
    <location>
        <begin position="14"/>
        <end position="35"/>
    </location>
</feature>
<sequence length="415" mass="44645">MLARLISIFENSRLLHLFFITACIQGGVIISQFLITPWVDPSVVGVVRSLETVIALVVLAGSLGMQSIAIRDTAASTGLSRQSDVLRQVFLLVGITSAVVVAGIYITHKYLLSSAISLYVLNACGLVLLTNLLRVTTGFAQGVKAISEIYFILMLVTAVGIVLHIVLTRLYGVEGWIIARYLGEFFCLVAVWWKLRTYIFPALNFVQVDRRKVIETATSGLTINAGLFVRLLVDSLPVLMLTAFHIKTEEIGFFGIAILSLVLGLLPLAIIAQRALPDLVEVLNNKSVLSARYNAFVKSMLKVSSAVALLLIVASAAWLVFVGGVYKLTAMYVIVLALTLPLKAIALACGTMLVALRVFGLSLKVNIVEGVFALMILSFGIPVLGGWAGVLAYAVGALLSVTLLLTAVKIRLADL</sequence>
<feature type="transmembrane region" description="Helical" evidence="1">
    <location>
        <begin position="112"/>
        <end position="133"/>
    </location>
</feature>
<feature type="transmembrane region" description="Helical" evidence="1">
    <location>
        <begin position="390"/>
        <end position="408"/>
    </location>
</feature>
<keyword evidence="1" id="KW-0812">Transmembrane</keyword>
<evidence type="ECO:0000313" key="2">
    <source>
        <dbReference type="EMBL" id="NWE11617.1"/>
    </source>
</evidence>
<dbReference type="Proteomes" id="UP000531950">
    <property type="component" value="Unassembled WGS sequence"/>
</dbReference>
<comment type="caution">
    <text evidence="2">The sequence shown here is derived from an EMBL/GenBank/DDBJ whole genome shotgun (WGS) entry which is preliminary data.</text>
</comment>